<dbReference type="EMBL" id="SEKV01000554">
    <property type="protein sequence ID" value="TFY55863.1"/>
    <property type="molecule type" value="Genomic_DNA"/>
</dbReference>
<protein>
    <submittedName>
        <fullName evidence="2">Uncharacterized protein</fullName>
    </submittedName>
</protein>
<sequence length="56" mass="5909">MAQEASLTVTVAPAATTQSGHCLPNCPTLQQDSAAAQRAEKQRKIDTDIKVSETVP</sequence>
<dbReference type="Proteomes" id="UP000298390">
    <property type="component" value="Unassembled WGS sequence"/>
</dbReference>
<evidence type="ECO:0000256" key="1">
    <source>
        <dbReference type="SAM" id="MobiDB-lite"/>
    </source>
</evidence>
<accession>A0A4Y9Y290</accession>
<comment type="caution">
    <text evidence="2">The sequence shown here is derived from an EMBL/GenBank/DDBJ whole genome shotgun (WGS) entry which is preliminary data.</text>
</comment>
<dbReference type="AlphaFoldDB" id="A0A4Y9Y290"/>
<reference evidence="2 3" key="1">
    <citation type="submission" date="2019-01" db="EMBL/GenBank/DDBJ databases">
        <title>Genome sequencing of the rare red list fungi Fomitopsis rosea.</title>
        <authorList>
            <person name="Buettner E."/>
            <person name="Kellner H."/>
        </authorList>
    </citation>
    <scope>NUCLEOTIDE SEQUENCE [LARGE SCALE GENOMIC DNA]</scope>
    <source>
        <strain evidence="2 3">DSM 105464</strain>
    </source>
</reference>
<proteinExistence type="predicted"/>
<name>A0A4Y9Y290_9APHY</name>
<organism evidence="2 3">
    <name type="scientific">Rhodofomes roseus</name>
    <dbReference type="NCBI Taxonomy" id="34475"/>
    <lineage>
        <taxon>Eukaryota</taxon>
        <taxon>Fungi</taxon>
        <taxon>Dikarya</taxon>
        <taxon>Basidiomycota</taxon>
        <taxon>Agaricomycotina</taxon>
        <taxon>Agaricomycetes</taxon>
        <taxon>Polyporales</taxon>
        <taxon>Rhodofomes</taxon>
    </lineage>
</organism>
<gene>
    <name evidence="2" type="ORF">EVJ58_g7979</name>
</gene>
<feature type="compositionally biased region" description="Basic and acidic residues" evidence="1">
    <location>
        <begin position="38"/>
        <end position="56"/>
    </location>
</feature>
<feature type="region of interest" description="Disordered" evidence="1">
    <location>
        <begin position="33"/>
        <end position="56"/>
    </location>
</feature>
<evidence type="ECO:0000313" key="3">
    <source>
        <dbReference type="Proteomes" id="UP000298390"/>
    </source>
</evidence>
<evidence type="ECO:0000313" key="2">
    <source>
        <dbReference type="EMBL" id="TFY55863.1"/>
    </source>
</evidence>
<feature type="region of interest" description="Disordered" evidence="1">
    <location>
        <begin position="1"/>
        <end position="20"/>
    </location>
</feature>